<organism evidence="1 2">
    <name type="scientific">Electrophorus voltai</name>
    <dbReference type="NCBI Taxonomy" id="2609070"/>
    <lineage>
        <taxon>Eukaryota</taxon>
        <taxon>Metazoa</taxon>
        <taxon>Chordata</taxon>
        <taxon>Craniata</taxon>
        <taxon>Vertebrata</taxon>
        <taxon>Euteleostomi</taxon>
        <taxon>Actinopterygii</taxon>
        <taxon>Neopterygii</taxon>
        <taxon>Teleostei</taxon>
        <taxon>Ostariophysi</taxon>
        <taxon>Gymnotiformes</taxon>
        <taxon>Gymnotoidei</taxon>
        <taxon>Gymnotidae</taxon>
        <taxon>Electrophorus</taxon>
    </lineage>
</organism>
<dbReference type="EMBL" id="JAROKS010000023">
    <property type="protein sequence ID" value="KAK1787441.1"/>
    <property type="molecule type" value="Genomic_DNA"/>
</dbReference>
<evidence type="ECO:0000313" key="1">
    <source>
        <dbReference type="EMBL" id="KAK1787441.1"/>
    </source>
</evidence>
<sequence length="100" mass="10965">MSGREAQHPAQPAQNGHMSSYALKHWANGAAFQAQMLFHITCLRKNEGSGFESAKTAAVGAINTYDRDMSDLLKNYKAYRTSSLDSTPEIHVLQDPVVAL</sequence>
<gene>
    <name evidence="1" type="ORF">P4O66_002738</name>
</gene>
<dbReference type="AlphaFoldDB" id="A0AAD9DMS1"/>
<name>A0AAD9DMS1_9TELE</name>
<comment type="caution">
    <text evidence="1">The sequence shown here is derived from an EMBL/GenBank/DDBJ whole genome shotgun (WGS) entry which is preliminary data.</text>
</comment>
<proteinExistence type="predicted"/>
<protein>
    <submittedName>
        <fullName evidence="1">Uncharacterized protein</fullName>
    </submittedName>
</protein>
<reference evidence="1" key="1">
    <citation type="submission" date="2023-03" db="EMBL/GenBank/DDBJ databases">
        <title>Electrophorus voltai genome.</title>
        <authorList>
            <person name="Bian C."/>
        </authorList>
    </citation>
    <scope>NUCLEOTIDE SEQUENCE</scope>
    <source>
        <strain evidence="1">CB-2022</strain>
        <tissue evidence="1">Muscle</tissue>
    </source>
</reference>
<keyword evidence="2" id="KW-1185">Reference proteome</keyword>
<evidence type="ECO:0000313" key="2">
    <source>
        <dbReference type="Proteomes" id="UP001239994"/>
    </source>
</evidence>
<accession>A0AAD9DMS1</accession>
<dbReference type="Proteomes" id="UP001239994">
    <property type="component" value="Unassembled WGS sequence"/>
</dbReference>